<dbReference type="STRING" id="702114.A1355_02360"/>
<evidence type="ECO:0000256" key="8">
    <source>
        <dbReference type="ARBA" id="ARBA00029996"/>
    </source>
</evidence>
<protein>
    <recommendedName>
        <fullName evidence="4">threonine-phosphate decarboxylase</fullName>
        <ecNumber evidence="4">4.1.1.81</ecNumber>
    </recommendedName>
    <alternativeName>
        <fullName evidence="8">L-threonine-O-3-phosphate decarboxylase</fullName>
    </alternativeName>
</protein>
<dbReference type="GO" id="GO:0009236">
    <property type="term" value="P:cobalamin biosynthetic process"/>
    <property type="evidence" value="ECO:0007669"/>
    <property type="project" value="UniProtKB-UniPathway"/>
</dbReference>
<evidence type="ECO:0000313" key="12">
    <source>
        <dbReference type="Proteomes" id="UP000077628"/>
    </source>
</evidence>
<comment type="pathway">
    <text evidence="3">Cofactor biosynthesis; adenosylcobalamin biosynthesis.</text>
</comment>
<dbReference type="OrthoDB" id="9799304at2"/>
<dbReference type="Gene3D" id="3.90.1150.10">
    <property type="entry name" value="Aspartate Aminotransferase, domain 1"/>
    <property type="match status" value="1"/>
</dbReference>
<evidence type="ECO:0000259" key="10">
    <source>
        <dbReference type="Pfam" id="PF00155"/>
    </source>
</evidence>
<evidence type="ECO:0000256" key="5">
    <source>
        <dbReference type="ARBA" id="ARBA00022573"/>
    </source>
</evidence>
<sequence length="333" mass="36415">MLEHGGRLRRAARYYGIPLADWLDLSTGLNPNGWPVPAIPAECWQRLPEDDDELPDAARRYYGNPHILAVAGSQAAIQALPSLRPPGRVGVLHPAYAEHAANWQRAGHPLVVLSEADIEPALDDLDVLIVVNPNNPTGKLWQPAQLLAWQIRLAERGGWLIVDEAFMDSRPDSSLASLPVRPGLIVLRSLGKFFGLAGLRCGFAIAEADLLARLAETLGPWPISHPGRYVATLALADTIWRQAAIRQLQSQAARLAALLSDHGWPPDGGCDLFQWLRCPAAPALHAALAEHGILTRLFTEPDGLRFGLPGDEAAWQRLSQALARPEIQALRRY</sequence>
<evidence type="ECO:0000256" key="3">
    <source>
        <dbReference type="ARBA" id="ARBA00004953"/>
    </source>
</evidence>
<gene>
    <name evidence="11" type="ORF">A1355_02360</name>
</gene>
<dbReference type="EC" id="4.1.1.81" evidence="4"/>
<name>A0A177NWN8_9GAMM</name>
<dbReference type="GO" id="GO:0048472">
    <property type="term" value="F:threonine-phosphate decarboxylase activity"/>
    <property type="evidence" value="ECO:0007669"/>
    <property type="project" value="UniProtKB-EC"/>
</dbReference>
<dbReference type="EMBL" id="LUUK01000078">
    <property type="protein sequence ID" value="OAI22467.1"/>
    <property type="molecule type" value="Genomic_DNA"/>
</dbReference>
<dbReference type="Proteomes" id="UP000077628">
    <property type="component" value="Unassembled WGS sequence"/>
</dbReference>
<evidence type="ECO:0000256" key="6">
    <source>
        <dbReference type="ARBA" id="ARBA00022898"/>
    </source>
</evidence>
<comment type="cofactor">
    <cofactor evidence="1">
        <name>pyridoxal 5'-phosphate</name>
        <dbReference type="ChEBI" id="CHEBI:597326"/>
    </cofactor>
</comment>
<evidence type="ECO:0000256" key="7">
    <source>
        <dbReference type="ARBA" id="ARBA00023239"/>
    </source>
</evidence>
<dbReference type="InterPro" id="IPR015422">
    <property type="entry name" value="PyrdxlP-dep_Trfase_small"/>
</dbReference>
<dbReference type="RefSeq" id="WP_064026468.1">
    <property type="nucleotide sequence ID" value="NZ_LUUK01000078.1"/>
</dbReference>
<comment type="catalytic activity">
    <reaction evidence="9">
        <text>O-phospho-L-threonine + H(+) = (R)-1-aminopropan-2-yl phosphate + CO2</text>
        <dbReference type="Rhea" id="RHEA:11492"/>
        <dbReference type="ChEBI" id="CHEBI:15378"/>
        <dbReference type="ChEBI" id="CHEBI:16526"/>
        <dbReference type="ChEBI" id="CHEBI:58563"/>
        <dbReference type="ChEBI" id="CHEBI:58675"/>
        <dbReference type="EC" id="4.1.1.81"/>
    </reaction>
</comment>
<dbReference type="GO" id="GO:0030170">
    <property type="term" value="F:pyridoxal phosphate binding"/>
    <property type="evidence" value="ECO:0007669"/>
    <property type="project" value="InterPro"/>
</dbReference>
<evidence type="ECO:0000256" key="4">
    <source>
        <dbReference type="ARBA" id="ARBA00012285"/>
    </source>
</evidence>
<evidence type="ECO:0000256" key="2">
    <source>
        <dbReference type="ARBA" id="ARBA00003444"/>
    </source>
</evidence>
<comment type="function">
    <text evidence="2">Decarboxylates L-threonine-O-3-phosphate to yield (R)-1-amino-2-propanol O-2-phosphate, the precursor for the linkage between the nucleotide loop and the corrin ring in cobalamin.</text>
</comment>
<dbReference type="Gene3D" id="3.40.640.10">
    <property type="entry name" value="Type I PLP-dependent aspartate aminotransferase-like (Major domain)"/>
    <property type="match status" value="1"/>
</dbReference>
<dbReference type="UniPathway" id="UPA00148"/>
<dbReference type="InterPro" id="IPR015421">
    <property type="entry name" value="PyrdxlP-dep_Trfase_major"/>
</dbReference>
<keyword evidence="7" id="KW-0456">Lyase</keyword>
<feature type="domain" description="Aminotransferase class I/classII large" evidence="10">
    <location>
        <begin position="53"/>
        <end position="316"/>
    </location>
</feature>
<dbReference type="AlphaFoldDB" id="A0A177NWN8"/>
<dbReference type="SUPFAM" id="SSF53383">
    <property type="entry name" value="PLP-dependent transferases"/>
    <property type="match status" value="1"/>
</dbReference>
<comment type="caution">
    <text evidence="11">The sequence shown here is derived from an EMBL/GenBank/DDBJ whole genome shotgun (WGS) entry which is preliminary data.</text>
</comment>
<keyword evidence="6" id="KW-0663">Pyridoxal phosphate</keyword>
<dbReference type="InterPro" id="IPR004839">
    <property type="entry name" value="Aminotransferase_I/II_large"/>
</dbReference>
<evidence type="ECO:0000313" key="11">
    <source>
        <dbReference type="EMBL" id="OAI22467.1"/>
    </source>
</evidence>
<dbReference type="PANTHER" id="PTHR42885">
    <property type="entry name" value="HISTIDINOL-PHOSPHATE AMINOTRANSFERASE-RELATED"/>
    <property type="match status" value="1"/>
</dbReference>
<dbReference type="CDD" id="cd00609">
    <property type="entry name" value="AAT_like"/>
    <property type="match status" value="1"/>
</dbReference>
<keyword evidence="12" id="KW-1185">Reference proteome</keyword>
<reference evidence="12" key="1">
    <citation type="submission" date="2016-03" db="EMBL/GenBank/DDBJ databases">
        <authorList>
            <person name="Heylen K."/>
            <person name="De Vos P."/>
            <person name="Vekeman B."/>
        </authorList>
    </citation>
    <scope>NUCLEOTIDE SEQUENCE [LARGE SCALE GENOMIC DNA]</scope>
    <source>
        <strain evidence="12">R-45383</strain>
    </source>
</reference>
<evidence type="ECO:0000256" key="1">
    <source>
        <dbReference type="ARBA" id="ARBA00001933"/>
    </source>
</evidence>
<organism evidence="11 12">
    <name type="scientific">Methylomonas koyamae</name>
    <dbReference type="NCBI Taxonomy" id="702114"/>
    <lineage>
        <taxon>Bacteria</taxon>
        <taxon>Pseudomonadati</taxon>
        <taxon>Pseudomonadota</taxon>
        <taxon>Gammaproteobacteria</taxon>
        <taxon>Methylococcales</taxon>
        <taxon>Methylococcaceae</taxon>
        <taxon>Methylomonas</taxon>
    </lineage>
</organism>
<evidence type="ECO:0000256" key="9">
    <source>
        <dbReference type="ARBA" id="ARBA00048531"/>
    </source>
</evidence>
<dbReference type="NCBIfam" id="TIGR01140">
    <property type="entry name" value="L_thr_O3P_dcar"/>
    <property type="match status" value="1"/>
</dbReference>
<accession>A0A177NWN8</accession>
<dbReference type="PANTHER" id="PTHR42885:SF1">
    <property type="entry name" value="THREONINE-PHOSPHATE DECARBOXYLASE"/>
    <property type="match status" value="1"/>
</dbReference>
<dbReference type="Pfam" id="PF00155">
    <property type="entry name" value="Aminotran_1_2"/>
    <property type="match status" value="1"/>
</dbReference>
<dbReference type="InterPro" id="IPR005860">
    <property type="entry name" value="CobD"/>
</dbReference>
<proteinExistence type="predicted"/>
<dbReference type="InterPro" id="IPR015424">
    <property type="entry name" value="PyrdxlP-dep_Trfase"/>
</dbReference>
<keyword evidence="5" id="KW-0169">Cobalamin biosynthesis</keyword>